<gene>
    <name evidence="14" type="ORF">MARPO_0067s0049</name>
</gene>
<comment type="catalytic activity">
    <reaction evidence="7">
        <text>Couples ATP hydrolysis with the unwinding of duplex DNA by translocating in the 3'-5' direction.</text>
        <dbReference type="EC" id="5.6.2.4"/>
    </reaction>
</comment>
<keyword evidence="2 10" id="KW-0547">Nucleotide-binding</keyword>
<evidence type="ECO:0000256" key="1">
    <source>
        <dbReference type="ARBA" id="ARBA00009922"/>
    </source>
</evidence>
<name>A0A2R6WQ19_MARPO</name>
<dbReference type="Pfam" id="PF00580">
    <property type="entry name" value="UvrD-helicase"/>
    <property type="match status" value="1"/>
</dbReference>
<dbReference type="PROSITE" id="PS51198">
    <property type="entry name" value="UVRD_HELICASE_ATP_BIND"/>
    <property type="match status" value="1"/>
</dbReference>
<evidence type="ECO:0000259" key="13">
    <source>
        <dbReference type="PROSITE" id="PS51217"/>
    </source>
</evidence>
<dbReference type="Gene3D" id="1.10.10.160">
    <property type="match status" value="1"/>
</dbReference>
<evidence type="ECO:0000256" key="11">
    <source>
        <dbReference type="SAM" id="MobiDB-lite"/>
    </source>
</evidence>
<dbReference type="Gene3D" id="3.40.50.300">
    <property type="entry name" value="P-loop containing nucleotide triphosphate hydrolases"/>
    <property type="match status" value="2"/>
</dbReference>
<keyword evidence="15" id="KW-1185">Reference proteome</keyword>
<dbReference type="PANTHER" id="PTHR11070:SF61">
    <property type="entry name" value="DNA 3'-5' HELICASE"/>
    <property type="match status" value="1"/>
</dbReference>
<dbReference type="InterPro" id="IPR014017">
    <property type="entry name" value="DNA_helicase_UvrD-like_C"/>
</dbReference>
<evidence type="ECO:0000256" key="4">
    <source>
        <dbReference type="ARBA" id="ARBA00022806"/>
    </source>
</evidence>
<dbReference type="EC" id="5.6.2.4" evidence="8"/>
<dbReference type="InterPro" id="IPR027417">
    <property type="entry name" value="P-loop_NTPase"/>
</dbReference>
<evidence type="ECO:0000256" key="3">
    <source>
        <dbReference type="ARBA" id="ARBA00022801"/>
    </source>
</evidence>
<dbReference type="GO" id="GO:0016787">
    <property type="term" value="F:hydrolase activity"/>
    <property type="evidence" value="ECO:0007669"/>
    <property type="project" value="UniProtKB-UniRule"/>
</dbReference>
<evidence type="ECO:0000256" key="5">
    <source>
        <dbReference type="ARBA" id="ARBA00022840"/>
    </source>
</evidence>
<feature type="compositionally biased region" description="Polar residues" evidence="11">
    <location>
        <begin position="36"/>
        <end position="48"/>
    </location>
</feature>
<evidence type="ECO:0000256" key="9">
    <source>
        <dbReference type="ARBA" id="ARBA00048988"/>
    </source>
</evidence>
<evidence type="ECO:0000313" key="15">
    <source>
        <dbReference type="Proteomes" id="UP000244005"/>
    </source>
</evidence>
<feature type="region of interest" description="Disordered" evidence="11">
    <location>
        <begin position="195"/>
        <end position="218"/>
    </location>
</feature>
<dbReference type="CDD" id="cd17932">
    <property type="entry name" value="DEXQc_UvrD"/>
    <property type="match status" value="1"/>
</dbReference>
<dbReference type="GO" id="GO:0043138">
    <property type="term" value="F:3'-5' DNA helicase activity"/>
    <property type="evidence" value="ECO:0000318"/>
    <property type="project" value="GO_Central"/>
</dbReference>
<dbReference type="InterPro" id="IPR013986">
    <property type="entry name" value="DExx_box_DNA_helicase_dom_sf"/>
</dbReference>
<dbReference type="SUPFAM" id="SSF52540">
    <property type="entry name" value="P-loop containing nucleoside triphosphate hydrolases"/>
    <property type="match status" value="1"/>
</dbReference>
<reference evidence="15" key="1">
    <citation type="journal article" date="2017" name="Cell">
        <title>Insights into land plant evolution garnered from the Marchantia polymorpha genome.</title>
        <authorList>
            <person name="Bowman J.L."/>
            <person name="Kohchi T."/>
            <person name="Yamato K.T."/>
            <person name="Jenkins J."/>
            <person name="Shu S."/>
            <person name="Ishizaki K."/>
            <person name="Yamaoka S."/>
            <person name="Nishihama R."/>
            <person name="Nakamura Y."/>
            <person name="Berger F."/>
            <person name="Adam C."/>
            <person name="Aki S.S."/>
            <person name="Althoff F."/>
            <person name="Araki T."/>
            <person name="Arteaga-Vazquez M.A."/>
            <person name="Balasubrmanian S."/>
            <person name="Barry K."/>
            <person name="Bauer D."/>
            <person name="Boehm C.R."/>
            <person name="Briginshaw L."/>
            <person name="Caballero-Perez J."/>
            <person name="Catarino B."/>
            <person name="Chen F."/>
            <person name="Chiyoda S."/>
            <person name="Chovatia M."/>
            <person name="Davies K.M."/>
            <person name="Delmans M."/>
            <person name="Demura T."/>
            <person name="Dierschke T."/>
            <person name="Dolan L."/>
            <person name="Dorantes-Acosta A.E."/>
            <person name="Eklund D.M."/>
            <person name="Florent S.N."/>
            <person name="Flores-Sandoval E."/>
            <person name="Fujiyama A."/>
            <person name="Fukuzawa H."/>
            <person name="Galik B."/>
            <person name="Grimanelli D."/>
            <person name="Grimwood J."/>
            <person name="Grossniklaus U."/>
            <person name="Hamada T."/>
            <person name="Haseloff J."/>
            <person name="Hetherington A.J."/>
            <person name="Higo A."/>
            <person name="Hirakawa Y."/>
            <person name="Hundley H.N."/>
            <person name="Ikeda Y."/>
            <person name="Inoue K."/>
            <person name="Inoue S.I."/>
            <person name="Ishida S."/>
            <person name="Jia Q."/>
            <person name="Kakita M."/>
            <person name="Kanazawa T."/>
            <person name="Kawai Y."/>
            <person name="Kawashima T."/>
            <person name="Kennedy M."/>
            <person name="Kinose K."/>
            <person name="Kinoshita T."/>
            <person name="Kohara Y."/>
            <person name="Koide E."/>
            <person name="Komatsu K."/>
            <person name="Kopischke S."/>
            <person name="Kubo M."/>
            <person name="Kyozuka J."/>
            <person name="Lagercrantz U."/>
            <person name="Lin S.S."/>
            <person name="Lindquist E."/>
            <person name="Lipzen A.M."/>
            <person name="Lu C.W."/>
            <person name="De Luna E."/>
            <person name="Martienssen R.A."/>
            <person name="Minamino N."/>
            <person name="Mizutani M."/>
            <person name="Mizutani M."/>
            <person name="Mochizuki N."/>
            <person name="Monte I."/>
            <person name="Mosher R."/>
            <person name="Nagasaki H."/>
            <person name="Nakagami H."/>
            <person name="Naramoto S."/>
            <person name="Nishitani K."/>
            <person name="Ohtani M."/>
            <person name="Okamoto T."/>
            <person name="Okumura M."/>
            <person name="Phillips J."/>
            <person name="Pollak B."/>
            <person name="Reinders A."/>
            <person name="Rovekamp M."/>
            <person name="Sano R."/>
            <person name="Sawa S."/>
            <person name="Schmid M.W."/>
            <person name="Shirakawa M."/>
            <person name="Solano R."/>
            <person name="Spunde A."/>
            <person name="Suetsugu N."/>
            <person name="Sugano S."/>
            <person name="Sugiyama A."/>
            <person name="Sun R."/>
            <person name="Suzuki Y."/>
            <person name="Takenaka M."/>
            <person name="Takezawa D."/>
            <person name="Tomogane H."/>
            <person name="Tsuzuki M."/>
            <person name="Ueda T."/>
            <person name="Umeda M."/>
            <person name="Ward J.M."/>
            <person name="Watanabe Y."/>
            <person name="Yazaki K."/>
            <person name="Yokoyama R."/>
            <person name="Yoshitake Y."/>
            <person name="Yotsui I."/>
            <person name="Zachgo S."/>
            <person name="Schmutz J."/>
        </authorList>
    </citation>
    <scope>NUCLEOTIDE SEQUENCE [LARGE SCALE GENOMIC DNA]</scope>
    <source>
        <strain evidence="15">Tak-1</strain>
    </source>
</reference>
<feature type="compositionally biased region" description="Polar residues" evidence="11">
    <location>
        <begin position="201"/>
        <end position="218"/>
    </location>
</feature>
<dbReference type="InterPro" id="IPR014016">
    <property type="entry name" value="UvrD-like_ATP-bd"/>
</dbReference>
<dbReference type="Gene3D" id="1.10.486.10">
    <property type="entry name" value="PCRA, domain 4"/>
    <property type="match status" value="1"/>
</dbReference>
<feature type="domain" description="UvrD-like helicase C-terminal" evidence="13">
    <location>
        <begin position="755"/>
        <end position="1065"/>
    </location>
</feature>
<comment type="similarity">
    <text evidence="1">Belongs to the helicase family. UvrD subfamily.</text>
</comment>
<keyword evidence="5 10" id="KW-0067">ATP-binding</keyword>
<dbReference type="PANTHER" id="PTHR11070">
    <property type="entry name" value="UVRD / RECB / PCRA DNA HELICASE FAMILY MEMBER"/>
    <property type="match status" value="1"/>
</dbReference>
<proteinExistence type="inferred from homology"/>
<evidence type="ECO:0000256" key="10">
    <source>
        <dbReference type="PROSITE-ProRule" id="PRU00560"/>
    </source>
</evidence>
<accession>A0A2R6WQ19</accession>
<dbReference type="GO" id="GO:0000725">
    <property type="term" value="P:recombinational repair"/>
    <property type="evidence" value="ECO:0000318"/>
    <property type="project" value="GO_Central"/>
</dbReference>
<dbReference type="OrthoDB" id="1470711at2759"/>
<evidence type="ECO:0000259" key="12">
    <source>
        <dbReference type="PROSITE" id="PS51198"/>
    </source>
</evidence>
<feature type="region of interest" description="Disordered" evidence="11">
    <location>
        <begin position="31"/>
        <end position="54"/>
    </location>
</feature>
<evidence type="ECO:0000256" key="7">
    <source>
        <dbReference type="ARBA" id="ARBA00034617"/>
    </source>
</evidence>
<feature type="domain" description="UvrD-like helicase ATP-binding" evidence="12">
    <location>
        <begin position="454"/>
        <end position="754"/>
    </location>
</feature>
<dbReference type="OMA" id="FILYVMM"/>
<feature type="region of interest" description="Disordered" evidence="11">
    <location>
        <begin position="384"/>
        <end position="423"/>
    </location>
</feature>
<evidence type="ECO:0000313" key="14">
    <source>
        <dbReference type="EMBL" id="PTQ35960.1"/>
    </source>
</evidence>
<organism evidence="14 15">
    <name type="scientific">Marchantia polymorpha</name>
    <name type="common">Common liverwort</name>
    <name type="synonym">Marchantia aquatica</name>
    <dbReference type="NCBI Taxonomy" id="3197"/>
    <lineage>
        <taxon>Eukaryota</taxon>
        <taxon>Viridiplantae</taxon>
        <taxon>Streptophyta</taxon>
        <taxon>Embryophyta</taxon>
        <taxon>Marchantiophyta</taxon>
        <taxon>Marchantiopsida</taxon>
        <taxon>Marchantiidae</taxon>
        <taxon>Marchantiales</taxon>
        <taxon>Marchantiaceae</taxon>
        <taxon>Marchantia</taxon>
    </lineage>
</organism>
<dbReference type="Pfam" id="PF13361">
    <property type="entry name" value="UvrD_C"/>
    <property type="match status" value="1"/>
</dbReference>
<sequence>MDDFKISQKQLTEQQRERITQNFRAAKAIRDRKRSQLFNTPPSPSSIWPNHPGQGRLSLDGCTSESHFRSPPISRSRKKTHIEVSTHEMPRKALSELSSNAIYRLRKFQGSECVTSRGTPPKTEYCHKIGDGAIVQSRNIGSCPSIPEANAALTSIQSHQSITEVLNDDFDEMLFEEIDILCGQRRKAEDNVIHPKAESPLNRNISPEENSTTLVKTGSSTDVCKNVGSIRYPTAHKEDKILEFLAAIFQSKDDGKPEHGKSIPLSLPDDANSLESTSLATGGICPRFESSGLQPIPSKGVGKSGGMKVLDQEAGEINLLESAEMCGGIDPCQLNPPDPPESLNVNDAPLTLSSDTLNISGVLHGCTSVSESSILASEASISAESLKNQNSTDQRHGSKFSERETAMANSVKSTGGPELPAENIPFSVNTPLVRELGSSPEALVNQRVPSYLQNLNASQREAAASDTTKPLLILAGPGSGKTSTMVARLIHLLEEGIEPKCVLAMTFTTAAANEMRERVGAAIGKIASKELAISTFHSFCLQLCRTHADKLGRTPEFLVYGTGQQRKAVIEATRIAFSEHKGEQLPGLNGSKDLPDEKYESTNPSRWREQARKWQQFVTQAKCAGRTSTYYEKIGNMLGASVLRNYEKTLTACNALDYHDFISCAARLLEEHQSVLEECQRTWCCILVDEFQDTSAMQYNFLQLLASHQRITVVGDDDQSIFGFNGANAGGFSSFRKDFPTLKEVRLHQNYRSTRCIVECASALIRNNNKRCQTEQVVTDNNLGDKIQVRECRNESAQCAFVADTLLMATLSSNYLSCGSTAVLYRRQATGKLFQSTFRSRKIPFNVHGVAFYRKKVIKTITALFWTVLPGRKDIFSRRVFKAMYGGEKSESKKAVEYVEKISRSKNCDFLQAASEIFTAKVSGTFTRRQLAMGRKVLSSINTVKHLVSKEQSLSAVITAVANLLPQRPIFDTRAVVTEDGRRLLNEDEDSRTVLEYLLDDVNEFLGKHYNSCPPKGVELEIGGCSSALRAFLGYMTAREEENFRNRKEENNNSVTLTTMHQSKGLEWDTVFIVKANDTETPLLHEGSGCVNEDSGSLEEERRLFYVAMTRAKKKLYISYIVVDSDRQILKPTRFLAELPRALLEFQDGASQIRPEITTPIKEQPAKIEHLSTDSLSNAQVDELSKVSGEEVQNNKDGPVVEHDKIDNDVARKDGSASNAPAVQSCLRTNAFLKGFSIEARSVVAGLFHTWAKKPSFQDPKRLLSKVGFVIDERLRSKGTRNKEVLINLKLALRDETALSYAQNVLAWEKLPAEERAVLQAERQEHFQIQNSERAQAAACATPKQISYLRSLGCTVDPTSRLHASRLIEQYRKL</sequence>
<keyword evidence="6" id="KW-0413">Isomerase</keyword>
<evidence type="ECO:0000256" key="2">
    <source>
        <dbReference type="ARBA" id="ARBA00022741"/>
    </source>
</evidence>
<feature type="region of interest" description="Disordered" evidence="11">
    <location>
        <begin position="583"/>
        <end position="602"/>
    </location>
</feature>
<evidence type="ECO:0000256" key="8">
    <source>
        <dbReference type="ARBA" id="ARBA00034808"/>
    </source>
</evidence>
<keyword evidence="4 10" id="KW-0347">Helicase</keyword>
<evidence type="ECO:0000256" key="6">
    <source>
        <dbReference type="ARBA" id="ARBA00023235"/>
    </source>
</evidence>
<dbReference type="Gramene" id="Mp7g19290.1">
    <property type="protein sequence ID" value="Mp7g19290.1.cds"/>
    <property type="gene ID" value="Mp7g19290"/>
</dbReference>
<keyword evidence="3 10" id="KW-0378">Hydrolase</keyword>
<dbReference type="CDD" id="cd18807">
    <property type="entry name" value="SF1_C_UvrD"/>
    <property type="match status" value="1"/>
</dbReference>
<dbReference type="InterPro" id="IPR000212">
    <property type="entry name" value="DNA_helicase_UvrD/REP"/>
</dbReference>
<feature type="binding site" evidence="10">
    <location>
        <begin position="475"/>
        <end position="482"/>
    </location>
    <ligand>
        <name>ATP</name>
        <dbReference type="ChEBI" id="CHEBI:30616"/>
    </ligand>
</feature>
<dbReference type="EMBL" id="KZ772739">
    <property type="protein sequence ID" value="PTQ35960.1"/>
    <property type="molecule type" value="Genomic_DNA"/>
</dbReference>
<comment type="catalytic activity">
    <reaction evidence="9">
        <text>ATP + H2O = ADP + phosphate + H(+)</text>
        <dbReference type="Rhea" id="RHEA:13065"/>
        <dbReference type="ChEBI" id="CHEBI:15377"/>
        <dbReference type="ChEBI" id="CHEBI:15378"/>
        <dbReference type="ChEBI" id="CHEBI:30616"/>
        <dbReference type="ChEBI" id="CHEBI:43474"/>
        <dbReference type="ChEBI" id="CHEBI:456216"/>
        <dbReference type="EC" id="5.6.2.4"/>
    </reaction>
</comment>
<dbReference type="GO" id="GO:0003677">
    <property type="term" value="F:DNA binding"/>
    <property type="evidence" value="ECO:0007669"/>
    <property type="project" value="InterPro"/>
</dbReference>
<dbReference type="GO" id="GO:0005524">
    <property type="term" value="F:ATP binding"/>
    <property type="evidence" value="ECO:0007669"/>
    <property type="project" value="UniProtKB-UniRule"/>
</dbReference>
<protein>
    <recommendedName>
        <fullName evidence="8">DNA 3'-5' helicase</fullName>
        <ecNumber evidence="8">5.6.2.4</ecNumber>
    </recommendedName>
</protein>
<dbReference type="PROSITE" id="PS51217">
    <property type="entry name" value="UVRD_HELICASE_CTER"/>
    <property type="match status" value="1"/>
</dbReference>
<dbReference type="GO" id="GO:0005634">
    <property type="term" value="C:nucleus"/>
    <property type="evidence" value="ECO:0000318"/>
    <property type="project" value="GO_Central"/>
</dbReference>
<feature type="compositionally biased region" description="Basic and acidic residues" evidence="11">
    <location>
        <begin position="593"/>
        <end position="602"/>
    </location>
</feature>
<dbReference type="Proteomes" id="UP000244005">
    <property type="component" value="Unassembled WGS sequence"/>
</dbReference>
<feature type="compositionally biased region" description="Basic and acidic residues" evidence="11">
    <location>
        <begin position="393"/>
        <end position="405"/>
    </location>
</feature>